<dbReference type="PANTHER" id="PTHR10924">
    <property type="entry name" value="MAJOR FACILITATOR SUPERFAMILY PROTEIN-RELATED"/>
    <property type="match status" value="1"/>
</dbReference>
<gene>
    <name evidence="6" type="ORF">ACFPQ4_15905</name>
</gene>
<feature type="transmembrane region" description="Helical" evidence="5">
    <location>
        <begin position="244"/>
        <end position="262"/>
    </location>
</feature>
<feature type="transmembrane region" description="Helical" evidence="5">
    <location>
        <begin position="12"/>
        <end position="30"/>
    </location>
</feature>
<dbReference type="Gene3D" id="1.20.1250.20">
    <property type="entry name" value="MFS general substrate transporter like domains"/>
    <property type="match status" value="2"/>
</dbReference>
<dbReference type="PANTHER" id="PTHR10924:SF6">
    <property type="entry name" value="SOLUTE CARRIER FAMILY 49 MEMBER A3"/>
    <property type="match status" value="1"/>
</dbReference>
<keyword evidence="3 5" id="KW-1133">Transmembrane helix</keyword>
<dbReference type="Proteomes" id="UP001596108">
    <property type="component" value="Unassembled WGS sequence"/>
</dbReference>
<feature type="transmembrane region" description="Helical" evidence="5">
    <location>
        <begin position="77"/>
        <end position="95"/>
    </location>
</feature>
<dbReference type="RefSeq" id="WP_378112857.1">
    <property type="nucleotide sequence ID" value="NZ_JBHSNC010000048.1"/>
</dbReference>
<keyword evidence="2 5" id="KW-0812">Transmembrane</keyword>
<keyword evidence="7" id="KW-1185">Reference proteome</keyword>
<reference evidence="7" key="1">
    <citation type="journal article" date="2019" name="Int. J. Syst. Evol. Microbiol.">
        <title>The Global Catalogue of Microorganisms (GCM) 10K type strain sequencing project: providing services to taxonomists for standard genome sequencing and annotation.</title>
        <authorList>
            <consortium name="The Broad Institute Genomics Platform"/>
            <consortium name="The Broad Institute Genome Sequencing Center for Infectious Disease"/>
            <person name="Wu L."/>
            <person name="Ma J."/>
        </authorList>
    </citation>
    <scope>NUCLEOTIDE SEQUENCE [LARGE SCALE GENOMIC DNA]</scope>
    <source>
        <strain evidence="7">CGMCC 1.18578</strain>
    </source>
</reference>
<feature type="transmembrane region" description="Helical" evidence="5">
    <location>
        <begin position="361"/>
        <end position="378"/>
    </location>
</feature>
<feature type="transmembrane region" description="Helical" evidence="5">
    <location>
        <begin position="333"/>
        <end position="355"/>
    </location>
</feature>
<evidence type="ECO:0000313" key="7">
    <source>
        <dbReference type="Proteomes" id="UP001596108"/>
    </source>
</evidence>
<dbReference type="Pfam" id="PF07690">
    <property type="entry name" value="MFS_1"/>
    <property type="match status" value="1"/>
</dbReference>
<feature type="transmembrane region" description="Helical" evidence="5">
    <location>
        <begin position="298"/>
        <end position="321"/>
    </location>
</feature>
<protein>
    <submittedName>
        <fullName evidence="6">MFS transporter</fullName>
    </submittedName>
</protein>
<proteinExistence type="predicted"/>
<dbReference type="InterPro" id="IPR049680">
    <property type="entry name" value="FLVCR1-2_SLC49-like"/>
</dbReference>
<comment type="caution">
    <text evidence="6">The sequence shown here is derived from an EMBL/GenBank/DDBJ whole genome shotgun (WGS) entry which is preliminary data.</text>
</comment>
<feature type="transmembrane region" description="Helical" evidence="5">
    <location>
        <begin position="212"/>
        <end position="232"/>
    </location>
</feature>
<dbReference type="EMBL" id="JBHSNC010000048">
    <property type="protein sequence ID" value="MFC5530914.1"/>
    <property type="molecule type" value="Genomic_DNA"/>
</dbReference>
<feature type="transmembrane region" description="Helical" evidence="5">
    <location>
        <begin position="134"/>
        <end position="157"/>
    </location>
</feature>
<feature type="transmembrane region" description="Helical" evidence="5">
    <location>
        <begin position="101"/>
        <end position="122"/>
    </location>
</feature>
<dbReference type="InterPro" id="IPR011701">
    <property type="entry name" value="MFS"/>
</dbReference>
<keyword evidence="4 5" id="KW-0472">Membrane</keyword>
<organism evidence="6 7">
    <name type="scientific">Cohnella yongneupensis</name>
    <dbReference type="NCBI Taxonomy" id="425006"/>
    <lineage>
        <taxon>Bacteria</taxon>
        <taxon>Bacillati</taxon>
        <taxon>Bacillota</taxon>
        <taxon>Bacilli</taxon>
        <taxon>Bacillales</taxon>
        <taxon>Paenibacillaceae</taxon>
        <taxon>Cohnella</taxon>
    </lineage>
</organism>
<name>A0ABW0R372_9BACL</name>
<evidence type="ECO:0000256" key="5">
    <source>
        <dbReference type="SAM" id="Phobius"/>
    </source>
</evidence>
<evidence type="ECO:0000313" key="6">
    <source>
        <dbReference type="EMBL" id="MFC5530914.1"/>
    </source>
</evidence>
<feature type="transmembrane region" description="Helical" evidence="5">
    <location>
        <begin position="274"/>
        <end position="292"/>
    </location>
</feature>
<evidence type="ECO:0000256" key="2">
    <source>
        <dbReference type="ARBA" id="ARBA00022692"/>
    </source>
</evidence>
<feature type="transmembrane region" description="Helical" evidence="5">
    <location>
        <begin position="50"/>
        <end position="70"/>
    </location>
</feature>
<dbReference type="InterPro" id="IPR036259">
    <property type="entry name" value="MFS_trans_sf"/>
</dbReference>
<sequence>MDRSNSRSSWSMVIAYAALVAATQVLWVTYTPVTTASADYWGVSEEAVGWLAQVFPLIYVVLALPFGYWADKWFRGSLAVGALLTAAGALLRLAPGYDYALAGQIVVGVAQPLVVNGINKIVSLYVAPARRPAAIAIGSSSLFIGILLSTVSVPFFMDWQGMPTVNGSQAIFAVATTTAFLLALKIRPLYAAETTVQVSIKEMWSQRWVRQLSLLLFVGFGLFIALTTWLEVLSDALGMTEEQVGIGLGLMTVAGIAGAGIVPSWAARGTRSRWMLCASLAMSVVTLLALWVGVNIGLFLGLLGLTGFLLLADLPIILVTAETRVMPEMAGTVTGLLLLSGNLGGVVLSLAVQGLLEQRGLAIGLLMVVALGMLPLALRYPVKPPEQRA</sequence>
<dbReference type="SUPFAM" id="SSF103473">
    <property type="entry name" value="MFS general substrate transporter"/>
    <property type="match status" value="1"/>
</dbReference>
<evidence type="ECO:0000256" key="1">
    <source>
        <dbReference type="ARBA" id="ARBA00004651"/>
    </source>
</evidence>
<evidence type="ECO:0000256" key="4">
    <source>
        <dbReference type="ARBA" id="ARBA00023136"/>
    </source>
</evidence>
<comment type="subcellular location">
    <subcellularLocation>
        <location evidence="1">Cell membrane</location>
        <topology evidence="1">Multi-pass membrane protein</topology>
    </subcellularLocation>
</comment>
<accession>A0ABW0R372</accession>
<evidence type="ECO:0000256" key="3">
    <source>
        <dbReference type="ARBA" id="ARBA00022989"/>
    </source>
</evidence>
<feature type="transmembrane region" description="Helical" evidence="5">
    <location>
        <begin position="169"/>
        <end position="191"/>
    </location>
</feature>